<organism evidence="1 2">
    <name type="scientific">Nocardia nova</name>
    <dbReference type="NCBI Taxonomy" id="37330"/>
    <lineage>
        <taxon>Bacteria</taxon>
        <taxon>Bacillati</taxon>
        <taxon>Actinomycetota</taxon>
        <taxon>Actinomycetes</taxon>
        <taxon>Mycobacteriales</taxon>
        <taxon>Nocardiaceae</taxon>
        <taxon>Nocardia</taxon>
    </lineage>
</organism>
<accession>A0A2S6AVG8</accession>
<dbReference type="Proteomes" id="UP000239874">
    <property type="component" value="Unassembled WGS sequence"/>
</dbReference>
<comment type="caution">
    <text evidence="1">The sequence shown here is derived from an EMBL/GenBank/DDBJ whole genome shotgun (WGS) entry which is preliminary data.</text>
</comment>
<sequence>MVAAMVDIEVRSRVPGMSGDDLPAVLVQLVDDRATVRELIRSAVEEQIRQLRADTAHCRRILDRQYLSNDDLRAQATTGVIRMPQPAPAAPDVAEEVARAHRAFARGTFVIFAGGRQVADLDEEVTLRLGEPVLFLRLVALVGG</sequence>
<name>A0A2S6AVG8_9NOCA</name>
<protein>
    <submittedName>
        <fullName evidence="1">Uncharacterized protein</fullName>
    </submittedName>
</protein>
<dbReference type="AlphaFoldDB" id="A0A2S6AVG8"/>
<reference evidence="1 2" key="1">
    <citation type="submission" date="2018-02" db="EMBL/GenBank/DDBJ databases">
        <title>8 Nocardia nova and 1 Nocardia cyriacigeorgica strain used for evolution to TMP-SMX.</title>
        <authorList>
            <person name="Mehta H."/>
            <person name="Weng J."/>
            <person name="Shamoo Y."/>
        </authorList>
    </citation>
    <scope>NUCLEOTIDE SEQUENCE [LARGE SCALE GENOMIC DNA]</scope>
    <source>
        <strain evidence="1 2">MDA3139</strain>
    </source>
</reference>
<evidence type="ECO:0000313" key="2">
    <source>
        <dbReference type="Proteomes" id="UP000239874"/>
    </source>
</evidence>
<proteinExistence type="predicted"/>
<dbReference type="EMBL" id="PSZC01000003">
    <property type="protein sequence ID" value="PPJ39184.1"/>
    <property type="molecule type" value="Genomic_DNA"/>
</dbReference>
<gene>
    <name evidence="1" type="ORF">C5E45_06920</name>
</gene>
<evidence type="ECO:0000313" key="1">
    <source>
        <dbReference type="EMBL" id="PPJ39184.1"/>
    </source>
</evidence>